<dbReference type="Pfam" id="PF09423">
    <property type="entry name" value="PhoD"/>
    <property type="match status" value="1"/>
</dbReference>
<feature type="domain" description="Phospholipase D N-terminal" evidence="2">
    <location>
        <begin position="45"/>
        <end position="140"/>
    </location>
</feature>
<dbReference type="SUPFAM" id="SSF56300">
    <property type="entry name" value="Metallo-dependent phosphatases"/>
    <property type="match status" value="1"/>
</dbReference>
<name>A0A6L9SBN2_9ACTN</name>
<dbReference type="InterPro" id="IPR006311">
    <property type="entry name" value="TAT_signal"/>
</dbReference>
<dbReference type="SUPFAM" id="SSF49464">
    <property type="entry name" value="Carboxypeptidase regulatory domain-like"/>
    <property type="match status" value="1"/>
</dbReference>
<dbReference type="AlphaFoldDB" id="A0A6L9SBN2"/>
<dbReference type="PANTHER" id="PTHR43606:SF2">
    <property type="entry name" value="ALKALINE PHOSPHATASE FAMILY PROTEIN (AFU_ORTHOLOGUE AFUA_5G03860)"/>
    <property type="match status" value="1"/>
</dbReference>
<dbReference type="InterPro" id="IPR032093">
    <property type="entry name" value="PhoD_N"/>
</dbReference>
<evidence type="ECO:0000313" key="4">
    <source>
        <dbReference type="Proteomes" id="UP000475214"/>
    </source>
</evidence>
<dbReference type="InterPro" id="IPR038607">
    <property type="entry name" value="PhoD-like_sf"/>
</dbReference>
<dbReference type="RefSeq" id="WP_163740082.1">
    <property type="nucleotide sequence ID" value="NZ_JAAGOA010000012.1"/>
</dbReference>
<protein>
    <recommendedName>
        <fullName evidence="5">Alkaline phosphatase</fullName>
    </recommendedName>
</protein>
<dbReference type="Pfam" id="PF13620">
    <property type="entry name" value="CarboxypepD_reg"/>
    <property type="match status" value="1"/>
</dbReference>
<dbReference type="Proteomes" id="UP000475214">
    <property type="component" value="Unassembled WGS sequence"/>
</dbReference>
<keyword evidence="4" id="KW-1185">Reference proteome</keyword>
<reference evidence="3 4" key="1">
    <citation type="submission" date="2020-02" db="EMBL/GenBank/DDBJ databases">
        <authorList>
            <person name="Li X.-J."/>
            <person name="Han X.-M."/>
        </authorList>
    </citation>
    <scope>NUCLEOTIDE SEQUENCE [LARGE SCALE GENOMIC DNA]</scope>
    <source>
        <strain evidence="3 4">CCTCC AB 2017055</strain>
    </source>
</reference>
<dbReference type="CDD" id="cd07389">
    <property type="entry name" value="MPP_PhoD"/>
    <property type="match status" value="1"/>
</dbReference>
<dbReference type="Gene3D" id="2.60.40.380">
    <property type="entry name" value="Purple acid phosphatase-like, N-terminal"/>
    <property type="match status" value="1"/>
</dbReference>
<dbReference type="PANTHER" id="PTHR43606">
    <property type="entry name" value="PHOSPHATASE, PUTATIVE (AFU_ORTHOLOGUE AFUA_6G08710)-RELATED"/>
    <property type="match status" value="1"/>
</dbReference>
<accession>A0A6L9SBN2</accession>
<dbReference type="InterPro" id="IPR029052">
    <property type="entry name" value="Metallo-depent_PP-like"/>
</dbReference>
<dbReference type="InterPro" id="IPR018946">
    <property type="entry name" value="PhoD-like_MPP"/>
</dbReference>
<dbReference type="EMBL" id="JAAGOA010000012">
    <property type="protein sequence ID" value="NEE01951.1"/>
    <property type="molecule type" value="Genomic_DNA"/>
</dbReference>
<dbReference type="Pfam" id="PF16655">
    <property type="entry name" value="PhoD_N"/>
    <property type="match status" value="1"/>
</dbReference>
<dbReference type="PROSITE" id="PS51318">
    <property type="entry name" value="TAT"/>
    <property type="match status" value="1"/>
</dbReference>
<feature type="domain" description="PhoD-like phosphatase metallophosphatase" evidence="1">
    <location>
        <begin position="153"/>
        <end position="467"/>
    </location>
</feature>
<proteinExistence type="predicted"/>
<gene>
    <name evidence="3" type="ORF">G1H10_17390</name>
</gene>
<dbReference type="InterPro" id="IPR008969">
    <property type="entry name" value="CarboxyPept-like_regulatory"/>
</dbReference>
<sequence length="839" mass="91893">MSENLLDRRRFLVLTGGVAASALGVNALWQQSATADELDPAPFTLGVASGDPDHSSVVLWTRLAPDPANGGGMPDRPVQVRWEIALDENFRHVMRRGEATARPELAHSVHAIADRLAPGRWYWYRFAVDGEYSRVGRTRTLPAPGVSPDRLRFAFASCQNWAGGPYPAYRDMAEHDLDLVIHLGDYIYETQDGSLDEFRRLHALYKTSPDLREAHARFPFVTTWDDHEVLNNWHREDERSPDGRPFIDRRANGFQAYYEHLPMRAMPDGPDYAIYRGFRWGKLAEFSVLDTRQYRDEQACGDGMNKPPCDDVYDEDRTMTGPEQEQWLIERLRKSGARWNVLAQQTILASFDYDVGPGLAYNLDQWDGYPAARQRLLDAIIEHEPSNPIVISGDWHSHWVNDILANFSDPSSPVLASEFVGTSISSGIGWDNAVRQGLPANPHVKFYNGSYRGYIHCEVTPERWQSTLRIVTDPRSASSPAYTIAAYEVRDGEPGARRLDEGDGFTGTVVRASDDEPLRNAEVMVRRQDGSVALRVWTDANGEYLSFLPPGAYQLEAHAVGYESQTQNVVVEEGTPPRGDFALARVAGAYAGTGRRVPGPNTEGAPGDVVLGNELLAMTVSKVTNDGQLPNATPGKPIDMAAAGHLDQIDWFNLPYVATSAPSGTEGWQQGLVNSTSVEVETATPERAVVRVSGSALSVPDVTVVTTFAVEPGQPWIVAESTFTNTGSAPVTVSAGDVIDHDGPGQRSGVPGHGTITTPYGSPGEFPPDDAWIGMTGTDGQTYALLYDEAGFTAYGTGNWIQSQYQVTLGAGESWTLRRRMAAVDNGGAADPWAVLAAL</sequence>
<evidence type="ECO:0008006" key="5">
    <source>
        <dbReference type="Google" id="ProtNLM"/>
    </source>
</evidence>
<evidence type="ECO:0000259" key="2">
    <source>
        <dbReference type="Pfam" id="PF16655"/>
    </source>
</evidence>
<evidence type="ECO:0000259" key="1">
    <source>
        <dbReference type="Pfam" id="PF09423"/>
    </source>
</evidence>
<organism evidence="3 4">
    <name type="scientific">Phytoactinopolyspora halotolerans</name>
    <dbReference type="NCBI Taxonomy" id="1981512"/>
    <lineage>
        <taxon>Bacteria</taxon>
        <taxon>Bacillati</taxon>
        <taxon>Actinomycetota</taxon>
        <taxon>Actinomycetes</taxon>
        <taxon>Jiangellales</taxon>
        <taxon>Jiangellaceae</taxon>
        <taxon>Phytoactinopolyspora</taxon>
    </lineage>
</organism>
<evidence type="ECO:0000313" key="3">
    <source>
        <dbReference type="EMBL" id="NEE01951.1"/>
    </source>
</evidence>
<comment type="caution">
    <text evidence="3">The sequence shown here is derived from an EMBL/GenBank/DDBJ whole genome shotgun (WGS) entry which is preliminary data.</text>
</comment>
<dbReference type="InterPro" id="IPR052900">
    <property type="entry name" value="Phospholipid_Metab_Enz"/>
</dbReference>
<dbReference type="Gene3D" id="3.60.21.70">
    <property type="entry name" value="PhoD-like phosphatase"/>
    <property type="match status" value="1"/>
</dbReference>